<dbReference type="Proteomes" id="UP000243342">
    <property type="component" value="Unassembled WGS sequence"/>
</dbReference>
<feature type="transmembrane region" description="Helical" evidence="7">
    <location>
        <begin position="65"/>
        <end position="86"/>
    </location>
</feature>
<feature type="domain" description="ABC transmembrane type-1" evidence="8">
    <location>
        <begin position="60"/>
        <end position="243"/>
    </location>
</feature>
<feature type="transmembrane region" description="Helical" evidence="7">
    <location>
        <begin position="221"/>
        <end position="243"/>
    </location>
</feature>
<evidence type="ECO:0000256" key="4">
    <source>
        <dbReference type="ARBA" id="ARBA00022692"/>
    </source>
</evidence>
<keyword evidence="3" id="KW-1003">Cell membrane</keyword>
<dbReference type="AlphaFoldDB" id="A0A1J7BA52"/>
<evidence type="ECO:0000256" key="2">
    <source>
        <dbReference type="ARBA" id="ARBA00022448"/>
    </source>
</evidence>
<name>A0A1J7BA52_9ACTN</name>
<evidence type="ECO:0000256" key="5">
    <source>
        <dbReference type="ARBA" id="ARBA00022989"/>
    </source>
</evidence>
<dbReference type="Pfam" id="PF00528">
    <property type="entry name" value="BPD_transp_1"/>
    <property type="match status" value="1"/>
</dbReference>
<evidence type="ECO:0000313" key="9">
    <source>
        <dbReference type="EMBL" id="OIV35477.1"/>
    </source>
</evidence>
<evidence type="ECO:0000256" key="6">
    <source>
        <dbReference type="ARBA" id="ARBA00023136"/>
    </source>
</evidence>
<comment type="similarity">
    <text evidence="7">Belongs to the binding-protein-dependent transport system permease family.</text>
</comment>
<organism evidence="9 10">
    <name type="scientific">Mangrovactinospora gilvigrisea</name>
    <dbReference type="NCBI Taxonomy" id="1428644"/>
    <lineage>
        <taxon>Bacteria</taxon>
        <taxon>Bacillati</taxon>
        <taxon>Actinomycetota</taxon>
        <taxon>Actinomycetes</taxon>
        <taxon>Kitasatosporales</taxon>
        <taxon>Streptomycetaceae</taxon>
        <taxon>Mangrovactinospora</taxon>
    </lineage>
</organism>
<dbReference type="InterPro" id="IPR000515">
    <property type="entry name" value="MetI-like"/>
</dbReference>
<dbReference type="RefSeq" id="WP_071658576.1">
    <property type="nucleotide sequence ID" value="NZ_MLCF01000150.1"/>
</dbReference>
<evidence type="ECO:0000256" key="3">
    <source>
        <dbReference type="ARBA" id="ARBA00022475"/>
    </source>
</evidence>
<accession>A0A1J7BA52</accession>
<dbReference type="PANTHER" id="PTHR30151:SF40">
    <property type="entry name" value="TRANSPORT SYSTEM INTEGRAL MEMBRANE PROTEIN"/>
    <property type="match status" value="1"/>
</dbReference>
<evidence type="ECO:0000256" key="7">
    <source>
        <dbReference type="RuleBase" id="RU363032"/>
    </source>
</evidence>
<comment type="caution">
    <text evidence="9">The sequence shown here is derived from an EMBL/GenBank/DDBJ whole genome shotgun (WGS) entry which is preliminary data.</text>
</comment>
<sequence>MSDTARRAAGRLAPVVALAAVLAVWQAAHALHLSAALPSLGEVAGDLAGAARDGTLLPSLGGSVLRTVVGFAASVAAGVPLGLACHRWTPVRVVCAPVLNALQALPAAALVPVATILLGGGSTAVYGVVLLGAVPSVAVGMLSAADQIPPLLRRAARTLGLTGARAAREVLLPAALPGVVAALRQGWTFGWRALMTAEVMNATPLTGIGSWLNRDKENGDIGGMLAAIAVVLAVGIAAESLVFRPIERRVLRARGLDAEQSRP</sequence>
<protein>
    <recommendedName>
        <fullName evidence="8">ABC transmembrane type-1 domain-containing protein</fullName>
    </recommendedName>
</protein>
<dbReference type="SUPFAM" id="SSF161098">
    <property type="entry name" value="MetI-like"/>
    <property type="match status" value="1"/>
</dbReference>
<proteinExistence type="inferred from homology"/>
<dbReference type="PANTHER" id="PTHR30151">
    <property type="entry name" value="ALKANE SULFONATE ABC TRANSPORTER-RELATED, MEMBRANE SUBUNIT"/>
    <property type="match status" value="1"/>
</dbReference>
<keyword evidence="5 7" id="KW-1133">Transmembrane helix</keyword>
<feature type="transmembrane region" description="Helical" evidence="7">
    <location>
        <begin position="98"/>
        <end position="118"/>
    </location>
</feature>
<evidence type="ECO:0000313" key="10">
    <source>
        <dbReference type="Proteomes" id="UP000243342"/>
    </source>
</evidence>
<reference evidence="9 10" key="1">
    <citation type="submission" date="2016-10" db="EMBL/GenBank/DDBJ databases">
        <title>Genome sequence of Streptomyces gilvigriseus MUSC 26.</title>
        <authorList>
            <person name="Lee L.-H."/>
            <person name="Ser H.-L."/>
        </authorList>
    </citation>
    <scope>NUCLEOTIDE SEQUENCE [LARGE SCALE GENOMIC DNA]</scope>
    <source>
        <strain evidence="9 10">MUSC 26</strain>
    </source>
</reference>
<gene>
    <name evidence="9" type="ORF">BIV57_21415</name>
</gene>
<keyword evidence="10" id="KW-1185">Reference proteome</keyword>
<evidence type="ECO:0000256" key="1">
    <source>
        <dbReference type="ARBA" id="ARBA00004651"/>
    </source>
</evidence>
<keyword evidence="2 7" id="KW-0813">Transport</keyword>
<dbReference type="PROSITE" id="PS50928">
    <property type="entry name" value="ABC_TM1"/>
    <property type="match status" value="1"/>
</dbReference>
<feature type="transmembrane region" description="Helical" evidence="7">
    <location>
        <begin position="124"/>
        <end position="145"/>
    </location>
</feature>
<comment type="subcellular location">
    <subcellularLocation>
        <location evidence="1 7">Cell membrane</location>
        <topology evidence="1 7">Multi-pass membrane protein</topology>
    </subcellularLocation>
</comment>
<dbReference type="InterPro" id="IPR035906">
    <property type="entry name" value="MetI-like_sf"/>
</dbReference>
<dbReference type="STRING" id="1428644.BIV57_21415"/>
<dbReference type="EMBL" id="MLCF01000150">
    <property type="protein sequence ID" value="OIV35477.1"/>
    <property type="molecule type" value="Genomic_DNA"/>
</dbReference>
<dbReference type="GO" id="GO:0005886">
    <property type="term" value="C:plasma membrane"/>
    <property type="evidence" value="ECO:0007669"/>
    <property type="project" value="UniProtKB-SubCell"/>
</dbReference>
<keyword evidence="4 7" id="KW-0812">Transmembrane</keyword>
<feature type="transmembrane region" description="Helical" evidence="7">
    <location>
        <begin position="166"/>
        <end position="187"/>
    </location>
</feature>
<dbReference type="OrthoDB" id="9796361at2"/>
<evidence type="ECO:0000259" key="8">
    <source>
        <dbReference type="PROSITE" id="PS50928"/>
    </source>
</evidence>
<dbReference type="CDD" id="cd06261">
    <property type="entry name" value="TM_PBP2"/>
    <property type="match status" value="1"/>
</dbReference>
<keyword evidence="6 7" id="KW-0472">Membrane</keyword>
<dbReference type="GO" id="GO:0055085">
    <property type="term" value="P:transmembrane transport"/>
    <property type="evidence" value="ECO:0007669"/>
    <property type="project" value="InterPro"/>
</dbReference>
<dbReference type="Gene3D" id="1.10.3720.10">
    <property type="entry name" value="MetI-like"/>
    <property type="match status" value="1"/>
</dbReference>